<proteinExistence type="predicted"/>
<dbReference type="InterPro" id="IPR021391">
    <property type="entry name" value="DUF3027"/>
</dbReference>
<feature type="compositionally biased region" description="Low complexity" evidence="1">
    <location>
        <begin position="55"/>
        <end position="75"/>
    </location>
</feature>
<evidence type="ECO:0000313" key="3">
    <source>
        <dbReference type="Proteomes" id="UP000193711"/>
    </source>
</evidence>
<gene>
    <name evidence="2" type="ORF">SAMN06295885_0679</name>
</gene>
<dbReference type="OrthoDB" id="3210158at2"/>
<name>A0A1X7N695_9MICO</name>
<dbReference type="Pfam" id="PF11228">
    <property type="entry name" value="DUF3027"/>
    <property type="match status" value="1"/>
</dbReference>
<reference evidence="3" key="1">
    <citation type="submission" date="2017-04" db="EMBL/GenBank/DDBJ databases">
        <authorList>
            <person name="Varghese N."/>
            <person name="Submissions S."/>
        </authorList>
    </citation>
    <scope>NUCLEOTIDE SEQUENCE [LARGE SCALE GENOMIC DNA]</scope>
    <source>
        <strain evidence="3">VKM Ac-2121</strain>
    </source>
</reference>
<feature type="compositionally biased region" description="Acidic residues" evidence="1">
    <location>
        <begin position="187"/>
        <end position="261"/>
    </location>
</feature>
<feature type="region of interest" description="Disordered" evidence="1">
    <location>
        <begin position="1"/>
        <end position="79"/>
    </location>
</feature>
<sequence>MPEVDETAGGSTPLETDGLMMTFSDRSVDVAAAPAEGDRADETPENDLPAEATPTAGTSADDGSATADGDAVADPVEPEPVYEVDPVLGGSVERARAALAEITPVETIGELVATLAQGEHVVSLQFANLVRGYPGWLWTATLSRIDETEDVNVLEVELLPGEGAVLAPDWVPWSVRLADYTSAQEAAESESDDEDEDDLVDDEFDETEVLDADVEDSDDDDEDDDDSEDDDSDDEDSDDEDSDDDDDPDDFDPSDEDERDR</sequence>
<dbReference type="RefSeq" id="WP_129587872.1">
    <property type="nucleotide sequence ID" value="NZ_FXBM01000001.1"/>
</dbReference>
<organism evidence="2 3">
    <name type="scientific">Rathayibacter oskolensis</name>
    <dbReference type="NCBI Taxonomy" id="1891671"/>
    <lineage>
        <taxon>Bacteria</taxon>
        <taxon>Bacillati</taxon>
        <taxon>Actinomycetota</taxon>
        <taxon>Actinomycetes</taxon>
        <taxon>Micrococcales</taxon>
        <taxon>Microbacteriaceae</taxon>
        <taxon>Rathayibacter</taxon>
    </lineage>
</organism>
<protein>
    <recommendedName>
        <fullName evidence="4">DUF3027 domain-containing protein</fullName>
    </recommendedName>
</protein>
<dbReference type="STRING" id="1891671.SAMN06295885_0679"/>
<accession>A0A1X7N695</accession>
<evidence type="ECO:0000256" key="1">
    <source>
        <dbReference type="SAM" id="MobiDB-lite"/>
    </source>
</evidence>
<dbReference type="AlphaFoldDB" id="A0A1X7N695"/>
<feature type="region of interest" description="Disordered" evidence="1">
    <location>
        <begin position="182"/>
        <end position="261"/>
    </location>
</feature>
<keyword evidence="3" id="KW-1185">Reference proteome</keyword>
<evidence type="ECO:0008006" key="4">
    <source>
        <dbReference type="Google" id="ProtNLM"/>
    </source>
</evidence>
<evidence type="ECO:0000313" key="2">
    <source>
        <dbReference type="EMBL" id="SMH32031.1"/>
    </source>
</evidence>
<dbReference type="EMBL" id="FXBM01000001">
    <property type="protein sequence ID" value="SMH32031.1"/>
    <property type="molecule type" value="Genomic_DNA"/>
</dbReference>
<dbReference type="Proteomes" id="UP000193711">
    <property type="component" value="Unassembled WGS sequence"/>
</dbReference>